<evidence type="ECO:0000256" key="7">
    <source>
        <dbReference type="ARBA" id="ARBA00022729"/>
    </source>
</evidence>
<comment type="subcellular location">
    <subcellularLocation>
        <location evidence="3">Secreted</location>
    </subcellularLocation>
</comment>
<dbReference type="Pfam" id="PF03211">
    <property type="entry name" value="Pectate_lyase"/>
    <property type="match status" value="1"/>
</dbReference>
<dbReference type="WBParaSite" id="jg21826">
    <property type="protein sequence ID" value="jg21826"/>
    <property type="gene ID" value="jg21826"/>
</dbReference>
<evidence type="ECO:0000256" key="5">
    <source>
        <dbReference type="ARBA" id="ARBA00012272"/>
    </source>
</evidence>
<dbReference type="GO" id="GO:0005576">
    <property type="term" value="C:extracellular region"/>
    <property type="evidence" value="ECO:0007669"/>
    <property type="project" value="UniProtKB-SubCell"/>
</dbReference>
<name>A0A915DN60_9BILA</name>
<dbReference type="PANTHER" id="PTHR33407">
    <property type="entry name" value="PECTATE LYASE F-RELATED"/>
    <property type="match status" value="1"/>
</dbReference>
<dbReference type="PANTHER" id="PTHR33407:SF9">
    <property type="entry name" value="PECTATE LYASE F-RELATED"/>
    <property type="match status" value="1"/>
</dbReference>
<proteinExistence type="inferred from homology"/>
<dbReference type="GO" id="GO:0045490">
    <property type="term" value="P:pectin catabolic process"/>
    <property type="evidence" value="ECO:0007669"/>
    <property type="project" value="TreeGrafter"/>
</dbReference>
<accession>A0A915DN60</accession>
<evidence type="ECO:0000256" key="9">
    <source>
        <dbReference type="ARBA" id="ARBA00023239"/>
    </source>
</evidence>
<keyword evidence="6" id="KW-0964">Secreted</keyword>
<evidence type="ECO:0000313" key="13">
    <source>
        <dbReference type="WBParaSite" id="jg21826"/>
    </source>
</evidence>
<comment type="function">
    <text evidence="10">Pectinolytic enzyme consist of four classes of enzymes: pectin lyase, polygalacturonase, pectin methylesterase and rhamnogalacturonase. Among pectinolytic enzymes, pectin lyase is the most important in depolymerization of pectin, since it cleaves internal glycosidic bonds of highly methylated pectins. Favors pectate, the anion, over pectin, the methyl ester.</text>
</comment>
<dbReference type="EC" id="4.2.2.2" evidence="5"/>
<evidence type="ECO:0000256" key="6">
    <source>
        <dbReference type="ARBA" id="ARBA00022525"/>
    </source>
</evidence>
<evidence type="ECO:0000256" key="11">
    <source>
        <dbReference type="ARBA" id="ARBA00039895"/>
    </source>
</evidence>
<protein>
    <recommendedName>
        <fullName evidence="11">Probable pectate lyase F</fullName>
        <ecNumber evidence="5">4.2.2.2</ecNumber>
    </recommendedName>
</protein>
<keyword evidence="9" id="KW-0456">Lyase</keyword>
<evidence type="ECO:0000256" key="3">
    <source>
        <dbReference type="ARBA" id="ARBA00004613"/>
    </source>
</evidence>
<keyword evidence="8" id="KW-0106">Calcium</keyword>
<keyword evidence="7" id="KW-0732">Signal</keyword>
<sequence length="274" mass="29693">MRGLQAEIVFPLKMICYIGFLVTFCHFFQTGQTQFWPTATRNVTVNATITVNVSTTFNCNYTRYIPNPTTLGNGGSTETQRPVFTLQTGATLSNCIIGAAPGTEGSADGVHCRQAGCNVTNVWFENVGEDAMSFFGNTSANLAFTVRGGGARNAADKVIQFNGRGTVFVYDFWVDTFTRFARTCGNCAQQYERHFVFSNLTAINGTAGQYVAGINFNYNDSAIITDLKLGGASARNVPACKRFLGVTSGESRSNGTDPDGTYCIYDPADITYLN</sequence>
<keyword evidence="12" id="KW-1185">Reference proteome</keyword>
<evidence type="ECO:0000256" key="2">
    <source>
        <dbReference type="ARBA" id="ARBA00001913"/>
    </source>
</evidence>
<dbReference type="InterPro" id="IPR004898">
    <property type="entry name" value="Pectate_lyase_PlyH/PlyE-like"/>
</dbReference>
<evidence type="ECO:0000256" key="8">
    <source>
        <dbReference type="ARBA" id="ARBA00022837"/>
    </source>
</evidence>
<dbReference type="SUPFAM" id="SSF51126">
    <property type="entry name" value="Pectin lyase-like"/>
    <property type="match status" value="1"/>
</dbReference>
<evidence type="ECO:0000313" key="12">
    <source>
        <dbReference type="Proteomes" id="UP000887574"/>
    </source>
</evidence>
<organism evidence="12 13">
    <name type="scientific">Ditylenchus dipsaci</name>
    <dbReference type="NCBI Taxonomy" id="166011"/>
    <lineage>
        <taxon>Eukaryota</taxon>
        <taxon>Metazoa</taxon>
        <taxon>Ecdysozoa</taxon>
        <taxon>Nematoda</taxon>
        <taxon>Chromadorea</taxon>
        <taxon>Rhabditida</taxon>
        <taxon>Tylenchina</taxon>
        <taxon>Tylenchomorpha</taxon>
        <taxon>Sphaerularioidea</taxon>
        <taxon>Anguinidae</taxon>
        <taxon>Anguininae</taxon>
        <taxon>Ditylenchus</taxon>
    </lineage>
</organism>
<dbReference type="InterPro" id="IPR011050">
    <property type="entry name" value="Pectin_lyase_fold/virulence"/>
</dbReference>
<dbReference type="Gene3D" id="2.160.20.10">
    <property type="entry name" value="Single-stranded right-handed beta-helix, Pectin lyase-like"/>
    <property type="match status" value="1"/>
</dbReference>
<dbReference type="GO" id="GO:0030570">
    <property type="term" value="F:pectate lyase activity"/>
    <property type="evidence" value="ECO:0007669"/>
    <property type="project" value="UniProtKB-EC"/>
</dbReference>
<comment type="cofactor">
    <cofactor evidence="2">
        <name>Ca(2+)</name>
        <dbReference type="ChEBI" id="CHEBI:29108"/>
    </cofactor>
</comment>
<dbReference type="Proteomes" id="UP000887574">
    <property type="component" value="Unplaced"/>
</dbReference>
<comment type="catalytic activity">
    <reaction evidence="1">
        <text>Eliminative cleavage of (1-&gt;4)-alpha-D-galacturonan to give oligosaccharides with 4-deoxy-alpha-D-galact-4-enuronosyl groups at their non-reducing ends.</text>
        <dbReference type="EC" id="4.2.2.2"/>
    </reaction>
</comment>
<evidence type="ECO:0000256" key="10">
    <source>
        <dbReference type="ARBA" id="ARBA00025679"/>
    </source>
</evidence>
<dbReference type="AlphaFoldDB" id="A0A915DN60"/>
<evidence type="ECO:0000256" key="1">
    <source>
        <dbReference type="ARBA" id="ARBA00000695"/>
    </source>
</evidence>
<evidence type="ECO:0000256" key="4">
    <source>
        <dbReference type="ARBA" id="ARBA00006463"/>
    </source>
</evidence>
<comment type="similarity">
    <text evidence="4">Belongs to the polysaccharide lyase 3 family.</text>
</comment>
<reference evidence="13" key="1">
    <citation type="submission" date="2022-11" db="UniProtKB">
        <authorList>
            <consortium name="WormBaseParasite"/>
        </authorList>
    </citation>
    <scope>IDENTIFICATION</scope>
</reference>
<dbReference type="InterPro" id="IPR012334">
    <property type="entry name" value="Pectin_lyas_fold"/>
</dbReference>